<dbReference type="Gene3D" id="3.50.80.10">
    <property type="entry name" value="D-tyrosyl-tRNA(Tyr) deacylase"/>
    <property type="match status" value="1"/>
</dbReference>
<dbReference type="Pfam" id="PF02580">
    <property type="entry name" value="Tyr_Deacylase"/>
    <property type="match status" value="1"/>
</dbReference>
<dbReference type="GO" id="GO:0019478">
    <property type="term" value="P:D-amino acid catabolic process"/>
    <property type="evidence" value="ECO:0007669"/>
    <property type="project" value="UniProtKB-UniRule"/>
</dbReference>
<dbReference type="NCBIfam" id="TIGR00256">
    <property type="entry name" value="D-aminoacyl-tRNA deacylase"/>
    <property type="match status" value="1"/>
</dbReference>
<dbReference type="GO" id="GO:0043908">
    <property type="term" value="F:Ser(Gly)-tRNA(Ala) hydrolase activity"/>
    <property type="evidence" value="ECO:0007669"/>
    <property type="project" value="UniProtKB-UniRule"/>
</dbReference>
<comment type="subunit">
    <text evidence="2">Homodimer.</text>
</comment>
<dbReference type="SUPFAM" id="SSF69500">
    <property type="entry name" value="DTD-like"/>
    <property type="match status" value="1"/>
</dbReference>
<dbReference type="GO" id="GO:0005737">
    <property type="term" value="C:cytoplasm"/>
    <property type="evidence" value="ECO:0007669"/>
    <property type="project" value="UniProtKB-SubCell"/>
</dbReference>
<name>A0A8J6I0I9_9FIRM</name>
<reference evidence="3" key="1">
    <citation type="submission" date="2020-06" db="EMBL/GenBank/DDBJ databases">
        <title>Novel chitinolytic bacterium.</title>
        <authorList>
            <person name="Ungkulpasvich U."/>
            <person name="Kosugi A."/>
            <person name="Uke A."/>
        </authorList>
    </citation>
    <scope>NUCLEOTIDE SEQUENCE</scope>
    <source>
        <strain evidence="3">UUS1-1</strain>
    </source>
</reference>
<evidence type="ECO:0000313" key="4">
    <source>
        <dbReference type="Proteomes" id="UP000657177"/>
    </source>
</evidence>
<keyword evidence="2" id="KW-0820">tRNA-binding</keyword>
<accession>A0A8J6I0I9</accession>
<dbReference type="AlphaFoldDB" id="A0A8J6I0I9"/>
<dbReference type="Proteomes" id="UP000657177">
    <property type="component" value="Unassembled WGS sequence"/>
</dbReference>
<dbReference type="CDD" id="cd00563">
    <property type="entry name" value="Dtyr_deacylase"/>
    <property type="match status" value="1"/>
</dbReference>
<dbReference type="InterPro" id="IPR003732">
    <property type="entry name" value="Daa-tRNA_deacyls_DTD"/>
</dbReference>
<dbReference type="InterPro" id="IPR023509">
    <property type="entry name" value="DTD-like_sf"/>
</dbReference>
<comment type="domain">
    <text evidence="2">A Gly-cisPro motif from one monomer fits into the active site of the other monomer to allow specific chiral rejection of L-amino acids.</text>
</comment>
<keyword evidence="2 3" id="KW-0378">Hydrolase</keyword>
<dbReference type="GO" id="GO:0106026">
    <property type="term" value="F:Gly-tRNA(Ala) deacylase activity"/>
    <property type="evidence" value="ECO:0007669"/>
    <property type="project" value="UniProtKB-UniRule"/>
</dbReference>
<dbReference type="HAMAP" id="MF_00518">
    <property type="entry name" value="Deacylase_Dtd"/>
    <property type="match status" value="1"/>
</dbReference>
<dbReference type="RefSeq" id="WP_181339479.1">
    <property type="nucleotide sequence ID" value="NZ_JAAKDE010000010.1"/>
</dbReference>
<dbReference type="FunFam" id="3.50.80.10:FF:000001">
    <property type="entry name" value="D-aminoacyl-tRNA deacylase"/>
    <property type="match status" value="1"/>
</dbReference>
<comment type="catalytic activity">
    <reaction evidence="2">
        <text>a D-aminoacyl-tRNA + H2O = a tRNA + a D-alpha-amino acid + H(+)</text>
        <dbReference type="Rhea" id="RHEA:13953"/>
        <dbReference type="Rhea" id="RHEA-COMP:10123"/>
        <dbReference type="Rhea" id="RHEA-COMP:10124"/>
        <dbReference type="ChEBI" id="CHEBI:15377"/>
        <dbReference type="ChEBI" id="CHEBI:15378"/>
        <dbReference type="ChEBI" id="CHEBI:59871"/>
        <dbReference type="ChEBI" id="CHEBI:78442"/>
        <dbReference type="ChEBI" id="CHEBI:79333"/>
        <dbReference type="EC" id="3.1.1.96"/>
    </reaction>
</comment>
<evidence type="ECO:0000256" key="1">
    <source>
        <dbReference type="ARBA" id="ARBA00009673"/>
    </source>
</evidence>
<keyword evidence="2" id="KW-0963">Cytoplasm</keyword>
<organism evidence="3 4">
    <name type="scientific">Capillibacterium thermochitinicola</name>
    <dbReference type="NCBI Taxonomy" id="2699427"/>
    <lineage>
        <taxon>Bacteria</taxon>
        <taxon>Bacillati</taxon>
        <taxon>Bacillota</taxon>
        <taxon>Capillibacterium</taxon>
    </lineage>
</organism>
<comment type="similarity">
    <text evidence="1 2">Belongs to the DTD family.</text>
</comment>
<dbReference type="EC" id="3.1.1.-" evidence="2"/>
<gene>
    <name evidence="2" type="primary">dtd</name>
    <name evidence="3" type="ORF">G5B42_05690</name>
</gene>
<comment type="caution">
    <text evidence="3">The sequence shown here is derived from an EMBL/GenBank/DDBJ whole genome shotgun (WGS) entry which is preliminary data.</text>
</comment>
<dbReference type="EC" id="3.1.1.96" evidence="2"/>
<dbReference type="GO" id="GO:0000049">
    <property type="term" value="F:tRNA binding"/>
    <property type="evidence" value="ECO:0007669"/>
    <property type="project" value="UniProtKB-UniRule"/>
</dbReference>
<comment type="catalytic activity">
    <reaction evidence="2">
        <text>glycyl-tRNA(Ala) + H2O = tRNA(Ala) + glycine + H(+)</text>
        <dbReference type="Rhea" id="RHEA:53744"/>
        <dbReference type="Rhea" id="RHEA-COMP:9657"/>
        <dbReference type="Rhea" id="RHEA-COMP:13640"/>
        <dbReference type="ChEBI" id="CHEBI:15377"/>
        <dbReference type="ChEBI" id="CHEBI:15378"/>
        <dbReference type="ChEBI" id="CHEBI:57305"/>
        <dbReference type="ChEBI" id="CHEBI:78442"/>
        <dbReference type="ChEBI" id="CHEBI:78522"/>
    </reaction>
</comment>
<sequence length="152" mass="16513">MRALLQRVSSARVRVGNEVTGEIGPGLLVLLGVSRTDQEADLQLLVDKIINLRIFEDDQGKMNLSVQDVGGAILVVSQFTLYADCRKGRRPSFLDAAPPAMGEDFYERFIAALRAKGMTVATGRFGASMAVELVNDGPVTIMLDTADWQKQG</sequence>
<dbReference type="PANTHER" id="PTHR10472:SF5">
    <property type="entry name" value="D-AMINOACYL-TRNA DEACYLASE 1"/>
    <property type="match status" value="1"/>
</dbReference>
<comment type="subcellular location">
    <subcellularLocation>
        <location evidence="2">Cytoplasm</location>
    </subcellularLocation>
</comment>
<comment type="function">
    <text evidence="2">An aminoacyl-tRNA editing enzyme that deacylates mischarged D-aminoacyl-tRNAs. Also deacylates mischarged glycyl-tRNA(Ala), protecting cells against glycine mischarging by AlaRS. Acts via tRNA-based rather than protein-based catalysis; rejects L-amino acids rather than detecting D-amino acids in the active site. By recycling D-aminoacyl-tRNA to D-amino acids and free tRNA molecules, this enzyme counteracts the toxicity associated with the formation of D-aminoacyl-tRNA entities in vivo and helps enforce protein L-homochirality.</text>
</comment>
<dbReference type="GO" id="GO:0051500">
    <property type="term" value="F:D-tyrosyl-tRNA(Tyr) deacylase activity"/>
    <property type="evidence" value="ECO:0007669"/>
    <property type="project" value="TreeGrafter"/>
</dbReference>
<dbReference type="EMBL" id="JAAKDE010000010">
    <property type="protein sequence ID" value="MBA2133033.1"/>
    <property type="molecule type" value="Genomic_DNA"/>
</dbReference>
<dbReference type="PANTHER" id="PTHR10472">
    <property type="entry name" value="D-TYROSYL-TRNA TYR DEACYLASE"/>
    <property type="match status" value="1"/>
</dbReference>
<evidence type="ECO:0000256" key="2">
    <source>
        <dbReference type="HAMAP-Rule" id="MF_00518"/>
    </source>
</evidence>
<feature type="short sequence motif" description="Gly-cisPro motif, important for rejection of L-amino acids" evidence="2">
    <location>
        <begin position="137"/>
        <end position="138"/>
    </location>
</feature>
<keyword evidence="2" id="KW-0694">RNA-binding</keyword>
<proteinExistence type="inferred from homology"/>
<keyword evidence="4" id="KW-1185">Reference proteome</keyword>
<evidence type="ECO:0000313" key="3">
    <source>
        <dbReference type="EMBL" id="MBA2133033.1"/>
    </source>
</evidence>
<protein>
    <recommendedName>
        <fullName evidence="2">D-aminoacyl-tRNA deacylase</fullName>
        <shortName evidence="2">DTD</shortName>
        <ecNumber evidence="2">3.1.1.96</ecNumber>
    </recommendedName>
    <alternativeName>
        <fullName evidence="2">Gly-tRNA(Ala) deacylase</fullName>
        <ecNumber evidence="2">3.1.1.-</ecNumber>
    </alternativeName>
</protein>